<comment type="caution">
    <text evidence="1">The sequence shown here is derived from an EMBL/GenBank/DDBJ whole genome shotgun (WGS) entry which is preliminary data.</text>
</comment>
<dbReference type="AlphaFoldDB" id="A0A1R1X070"/>
<protein>
    <submittedName>
        <fullName evidence="1">Uncharacterized protein</fullName>
    </submittedName>
</protein>
<proteinExistence type="predicted"/>
<dbReference type="EMBL" id="LSSM01007506">
    <property type="protein sequence ID" value="OMJ08015.1"/>
    <property type="molecule type" value="Genomic_DNA"/>
</dbReference>
<evidence type="ECO:0000313" key="2">
    <source>
        <dbReference type="Proteomes" id="UP000187429"/>
    </source>
</evidence>
<name>A0A1R1X070_9FUNG</name>
<keyword evidence="2" id="KW-1185">Reference proteome</keyword>
<reference evidence="2" key="1">
    <citation type="submission" date="2017-01" db="EMBL/GenBank/DDBJ databases">
        <authorList>
            <person name="Wang Y."/>
            <person name="White M."/>
            <person name="Kvist S."/>
            <person name="Moncalvo J.-M."/>
        </authorList>
    </citation>
    <scope>NUCLEOTIDE SEQUENCE [LARGE SCALE GENOMIC DNA]</scope>
    <source>
        <strain evidence="2">ID-206-W2</strain>
    </source>
</reference>
<gene>
    <name evidence="1" type="ORF">AYI69_g11231</name>
</gene>
<organism evidence="1 2">
    <name type="scientific">Smittium culicis</name>
    <dbReference type="NCBI Taxonomy" id="133412"/>
    <lineage>
        <taxon>Eukaryota</taxon>
        <taxon>Fungi</taxon>
        <taxon>Fungi incertae sedis</taxon>
        <taxon>Zoopagomycota</taxon>
        <taxon>Kickxellomycotina</taxon>
        <taxon>Harpellomycetes</taxon>
        <taxon>Harpellales</taxon>
        <taxon>Legeriomycetaceae</taxon>
        <taxon>Smittium</taxon>
    </lineage>
</organism>
<evidence type="ECO:0000313" key="1">
    <source>
        <dbReference type="EMBL" id="OMJ08015.1"/>
    </source>
</evidence>
<accession>A0A1R1X070</accession>
<dbReference type="Proteomes" id="UP000187429">
    <property type="component" value="Unassembled WGS sequence"/>
</dbReference>
<sequence length="68" mass="7631">MSIEEFKKFMKSLPHRTGKFHLPSIIKGVLVDISTAVTQASIDNLYVRMKLSGKPMQHVESGNKSLMV</sequence>